<evidence type="ECO:0000256" key="1">
    <source>
        <dbReference type="SAM" id="Phobius"/>
    </source>
</evidence>
<dbReference type="SUPFAM" id="SSF46689">
    <property type="entry name" value="Homeodomain-like"/>
    <property type="match status" value="1"/>
</dbReference>
<keyword evidence="1" id="KW-0812">Transmembrane</keyword>
<dbReference type="RefSeq" id="WP_156530567.1">
    <property type="nucleotide sequence ID" value="NZ_BAABYO010000001.1"/>
</dbReference>
<feature type="transmembrane region" description="Helical" evidence="1">
    <location>
        <begin position="146"/>
        <end position="163"/>
    </location>
</feature>
<gene>
    <name evidence="3" type="ORF">IBLFYP30_00931</name>
</gene>
<dbReference type="Pfam" id="PF14278">
    <property type="entry name" value="TetR_C_8"/>
    <property type="match status" value="1"/>
</dbReference>
<dbReference type="InterPro" id="IPR050624">
    <property type="entry name" value="HTH-type_Tx_Regulator"/>
</dbReference>
<feature type="domain" description="Transcriptional regulator TetR C-terminal Firmicutes type" evidence="2">
    <location>
        <begin position="83"/>
        <end position="182"/>
    </location>
</feature>
<dbReference type="InterPro" id="IPR039532">
    <property type="entry name" value="TetR_C_Firmicutes"/>
</dbReference>
<dbReference type="InterPro" id="IPR009057">
    <property type="entry name" value="Homeodomain-like_sf"/>
</dbReference>
<evidence type="ECO:0000259" key="2">
    <source>
        <dbReference type="Pfam" id="PF14278"/>
    </source>
</evidence>
<dbReference type="PANTHER" id="PTHR43479:SF7">
    <property type="entry name" value="TETR-FAMILY TRANSCRIPTIONAL REGULATOR"/>
    <property type="match status" value="1"/>
</dbReference>
<protein>
    <recommendedName>
        <fullName evidence="2">Transcriptional regulator TetR C-terminal Firmicutes type domain-containing protein</fullName>
    </recommendedName>
</protein>
<dbReference type="EMBL" id="CACRUE010000006">
    <property type="protein sequence ID" value="VYT69349.1"/>
    <property type="molecule type" value="Genomic_DNA"/>
</dbReference>
<name>A0A6N2YQZ0_9FIRM</name>
<reference evidence="3" key="1">
    <citation type="submission" date="2019-11" db="EMBL/GenBank/DDBJ databases">
        <authorList>
            <person name="Feng L."/>
        </authorList>
    </citation>
    <scope>NUCLEOTIDE SEQUENCE</scope>
    <source>
        <strain evidence="3">IbartlettiiLFYP30</strain>
    </source>
</reference>
<organism evidence="3">
    <name type="scientific">Intestinibacter bartlettii</name>
    <dbReference type="NCBI Taxonomy" id="261299"/>
    <lineage>
        <taxon>Bacteria</taxon>
        <taxon>Bacillati</taxon>
        <taxon>Bacillota</taxon>
        <taxon>Clostridia</taxon>
        <taxon>Peptostreptococcales</taxon>
        <taxon>Peptostreptococcaceae</taxon>
        <taxon>Intestinibacter</taxon>
    </lineage>
</organism>
<proteinExistence type="predicted"/>
<dbReference type="Gene3D" id="1.10.357.10">
    <property type="entry name" value="Tetracycline Repressor, domain 2"/>
    <property type="match status" value="1"/>
</dbReference>
<dbReference type="PANTHER" id="PTHR43479">
    <property type="entry name" value="ACREF/ENVCD OPERON REPRESSOR-RELATED"/>
    <property type="match status" value="1"/>
</dbReference>
<keyword evidence="1" id="KW-1133">Transmembrane helix</keyword>
<dbReference type="AlphaFoldDB" id="A0A6N2YQZ0"/>
<sequence>MEKKTDRRIRKTKQQLQEGFIHLRKTKSIKYITVKELCELTDLNRGTFYLHYRDIYDLSEQMENEIILKFEELLNLSTAEVANNPQLVICKTFELIKQNADFCTCLLSNNGEMTFFNKLKTIIRDACFKYWTELFSRPKKVETFDYFFNFMLYGCIGLIESWLNNGLKESPKEMAQLASKVMLNGVAVLH</sequence>
<evidence type="ECO:0000313" key="3">
    <source>
        <dbReference type="EMBL" id="VYT69349.1"/>
    </source>
</evidence>
<keyword evidence="1" id="KW-0472">Membrane</keyword>
<accession>A0A6N2YQZ0</accession>